<evidence type="ECO:0000313" key="2">
    <source>
        <dbReference type="EMBL" id="TWT50275.1"/>
    </source>
</evidence>
<evidence type="ECO:0000256" key="1">
    <source>
        <dbReference type="SAM" id="SignalP"/>
    </source>
</evidence>
<dbReference type="Gene3D" id="2.60.120.260">
    <property type="entry name" value="Galactose-binding domain-like"/>
    <property type="match status" value="1"/>
</dbReference>
<organism evidence="2 3">
    <name type="scientific">Rubripirellula amarantea</name>
    <dbReference type="NCBI Taxonomy" id="2527999"/>
    <lineage>
        <taxon>Bacteria</taxon>
        <taxon>Pseudomonadati</taxon>
        <taxon>Planctomycetota</taxon>
        <taxon>Planctomycetia</taxon>
        <taxon>Pirellulales</taxon>
        <taxon>Pirellulaceae</taxon>
        <taxon>Rubripirellula</taxon>
    </lineage>
</organism>
<dbReference type="AlphaFoldDB" id="A0A5C5WJH9"/>
<proteinExistence type="predicted"/>
<keyword evidence="3" id="KW-1185">Reference proteome</keyword>
<dbReference type="Proteomes" id="UP000316598">
    <property type="component" value="Unassembled WGS sequence"/>
</dbReference>
<name>A0A5C5WJH9_9BACT</name>
<keyword evidence="1" id="KW-0732">Signal</keyword>
<dbReference type="EMBL" id="SJPI01000002">
    <property type="protein sequence ID" value="TWT50275.1"/>
    <property type="molecule type" value="Genomic_DNA"/>
</dbReference>
<accession>A0A5C5WJH9</accession>
<gene>
    <name evidence="2" type="ORF">Pla22_30160</name>
</gene>
<sequence length="245" mass="27480" precursor="true">MTRLILLSLTLMLGCELIQASEANLTVDDKTLTITQDQWTDKGEIEIPRVYASLRDSHWSGNESAKVTVHPETQSWVVRWDKHPEGSKSIVLHFDQKVKSPSPIEQAGDGTITMRADQAEVHGELIRFEPQPHKNTVGYWAKAGDYAHWVIDVDQPYTFNVGALQGCGKDQGGSVATIEVERDGEVISSLEFNVEETGHFQNFVWRNVGELTIADPGRYRVTVRAKQIANKAVGDFRMLHLSPKR</sequence>
<reference evidence="2 3" key="1">
    <citation type="submission" date="2019-02" db="EMBL/GenBank/DDBJ databases">
        <title>Deep-cultivation of Planctomycetes and their phenomic and genomic characterization uncovers novel biology.</title>
        <authorList>
            <person name="Wiegand S."/>
            <person name="Jogler M."/>
            <person name="Boedeker C."/>
            <person name="Pinto D."/>
            <person name="Vollmers J."/>
            <person name="Rivas-Marin E."/>
            <person name="Kohn T."/>
            <person name="Peeters S.H."/>
            <person name="Heuer A."/>
            <person name="Rast P."/>
            <person name="Oberbeckmann S."/>
            <person name="Bunk B."/>
            <person name="Jeske O."/>
            <person name="Meyerdierks A."/>
            <person name="Storesund J.E."/>
            <person name="Kallscheuer N."/>
            <person name="Luecker S."/>
            <person name="Lage O.M."/>
            <person name="Pohl T."/>
            <person name="Merkel B.J."/>
            <person name="Hornburger P."/>
            <person name="Mueller R.-W."/>
            <person name="Bruemmer F."/>
            <person name="Labrenz M."/>
            <person name="Spormann A.M."/>
            <person name="Op Den Camp H."/>
            <person name="Overmann J."/>
            <person name="Amann R."/>
            <person name="Jetten M.S.M."/>
            <person name="Mascher T."/>
            <person name="Medema M.H."/>
            <person name="Devos D.P."/>
            <person name="Kaster A.-K."/>
            <person name="Ovreas L."/>
            <person name="Rohde M."/>
            <person name="Galperin M.Y."/>
            <person name="Jogler C."/>
        </authorList>
    </citation>
    <scope>NUCLEOTIDE SEQUENCE [LARGE SCALE GENOMIC DNA]</scope>
    <source>
        <strain evidence="2 3">Pla22</strain>
    </source>
</reference>
<protein>
    <submittedName>
        <fullName evidence="2">Uncharacterized protein</fullName>
    </submittedName>
</protein>
<comment type="caution">
    <text evidence="2">The sequence shown here is derived from an EMBL/GenBank/DDBJ whole genome shotgun (WGS) entry which is preliminary data.</text>
</comment>
<feature type="signal peptide" evidence="1">
    <location>
        <begin position="1"/>
        <end position="20"/>
    </location>
</feature>
<dbReference type="RefSeq" id="WP_146515533.1">
    <property type="nucleotide sequence ID" value="NZ_SJPI01000002.1"/>
</dbReference>
<dbReference type="PROSITE" id="PS51257">
    <property type="entry name" value="PROKAR_LIPOPROTEIN"/>
    <property type="match status" value="1"/>
</dbReference>
<feature type="chain" id="PRO_5022723160" evidence="1">
    <location>
        <begin position="21"/>
        <end position="245"/>
    </location>
</feature>
<dbReference type="OrthoDB" id="253099at2"/>
<evidence type="ECO:0000313" key="3">
    <source>
        <dbReference type="Proteomes" id="UP000316598"/>
    </source>
</evidence>